<dbReference type="Gene3D" id="1.25.10.10">
    <property type="entry name" value="Leucine-rich Repeat Variant"/>
    <property type="match status" value="2"/>
</dbReference>
<evidence type="ECO:0000256" key="3">
    <source>
        <dbReference type="ARBA" id="ARBA00022490"/>
    </source>
</evidence>
<dbReference type="InterPro" id="IPR040122">
    <property type="entry name" value="Importin_beta"/>
</dbReference>
<keyword evidence="3" id="KW-0963">Cytoplasm</keyword>
<dbReference type="SUPFAM" id="SSF48371">
    <property type="entry name" value="ARM repeat"/>
    <property type="match status" value="2"/>
</dbReference>
<dbReference type="GO" id="GO:0006606">
    <property type="term" value="P:protein import into nucleus"/>
    <property type="evidence" value="ECO:0007669"/>
    <property type="project" value="InterPro"/>
</dbReference>
<dbReference type="InterPro" id="IPR011989">
    <property type="entry name" value="ARM-like"/>
</dbReference>
<evidence type="ECO:0000256" key="4">
    <source>
        <dbReference type="ARBA" id="ARBA00022737"/>
    </source>
</evidence>
<dbReference type="EMBL" id="BLLK01000075">
    <property type="protein sequence ID" value="GFH62023.1"/>
    <property type="molecule type" value="Genomic_DNA"/>
</dbReference>
<feature type="domain" description="Importin subunit beta-1/Transportin-1-like TPR repeats" evidence="6">
    <location>
        <begin position="330"/>
        <end position="642"/>
    </location>
</feature>
<comment type="caution">
    <text evidence="7">The sequence shown here is derived from an EMBL/GenBank/DDBJ whole genome shotgun (WGS) entry which is preliminary data.</text>
</comment>
<dbReference type="Pfam" id="PF25574">
    <property type="entry name" value="TPR_IMB1"/>
    <property type="match status" value="1"/>
</dbReference>
<evidence type="ECO:0000256" key="5">
    <source>
        <dbReference type="ARBA" id="ARBA00022927"/>
    </source>
</evidence>
<evidence type="ECO:0000313" key="8">
    <source>
        <dbReference type="Proteomes" id="UP001054902"/>
    </source>
</evidence>
<keyword evidence="2" id="KW-0813">Transport</keyword>
<dbReference type="Proteomes" id="UP001054902">
    <property type="component" value="Unassembled WGS sequence"/>
</dbReference>
<evidence type="ECO:0000256" key="2">
    <source>
        <dbReference type="ARBA" id="ARBA00022448"/>
    </source>
</evidence>
<dbReference type="PANTHER" id="PTHR10527">
    <property type="entry name" value="IMPORTIN BETA"/>
    <property type="match status" value="1"/>
</dbReference>
<name>A0AAD3DCS6_9STRA</name>
<sequence length="650" mass="73474">MDFYESCKELPIFQEDSNSDLPPSYFSSFDQCCEAVKSEDSQTRQAAYEFLSDFVQSNYKTLTHHHIEKLVECFSIGIQQNKDVAAIYLWMDICDIEKDLIKKNSGDYRGYVLVDVSTFVTNLLTFALINDDNDPSISEAAAICLKMISQIVKDKIIDEIVSFVEQYIEDEDPRKREARTSLTNHPFESRASPIFSLPRQPTLLISYQVTMSREQDLFDLRQIGEELNQIGEASKQPPSIDSDEIVHFVEQHIEDEDPRKREAAFMAFCSILDGPSTENIEQRVDWIIPFLLEGLNHRHDMVKETSILTIAMIFERHIQVILRSVSFPALVEALMSKLSTENPSSISANAVYAIHNLALAFVGKTENSDTNVLSPYMADFFERLLDTVLREDGGYNKLRSNGWEALSALVRSTAPDCSPALEWLLKNVLEGLEYSLGVSYNPENEIEQCRICSLINDILVSAINSETIIDCASSIVDKMLVLLRSANSPDCHEEAFSVFSEMLVRQFYQMTEENVARVCEQVKVKMNNNSERVCILAVELVSNVAQYSERPVVLEFAQIIMDVLLESLQSENVHDSVKPHVLSCIGDIARAVGRDFQPYIGESMRMLMEASQIAMENNDDCSKQLLEGVLDGYIGIVNGLGKDLLHTYQP</sequence>
<evidence type="ECO:0000256" key="1">
    <source>
        <dbReference type="ARBA" id="ARBA00004496"/>
    </source>
</evidence>
<reference evidence="7 8" key="1">
    <citation type="journal article" date="2021" name="Sci. Rep.">
        <title>The genome of the diatom Chaetoceros tenuissimus carries an ancient integrated fragment of an extant virus.</title>
        <authorList>
            <person name="Hongo Y."/>
            <person name="Kimura K."/>
            <person name="Takaki Y."/>
            <person name="Yoshida Y."/>
            <person name="Baba S."/>
            <person name="Kobayashi G."/>
            <person name="Nagasaki K."/>
            <person name="Hano T."/>
            <person name="Tomaru Y."/>
        </authorList>
    </citation>
    <scope>NUCLEOTIDE SEQUENCE [LARGE SCALE GENOMIC DNA]</scope>
    <source>
        <strain evidence="7 8">NIES-3715</strain>
    </source>
</reference>
<dbReference type="InterPro" id="IPR016024">
    <property type="entry name" value="ARM-type_fold"/>
</dbReference>
<dbReference type="Pfam" id="PF13513">
    <property type="entry name" value="HEAT_EZ"/>
    <property type="match status" value="1"/>
</dbReference>
<evidence type="ECO:0000259" key="6">
    <source>
        <dbReference type="Pfam" id="PF25574"/>
    </source>
</evidence>
<keyword evidence="4" id="KW-0677">Repeat</keyword>
<organism evidence="7 8">
    <name type="scientific">Chaetoceros tenuissimus</name>
    <dbReference type="NCBI Taxonomy" id="426638"/>
    <lineage>
        <taxon>Eukaryota</taxon>
        <taxon>Sar</taxon>
        <taxon>Stramenopiles</taxon>
        <taxon>Ochrophyta</taxon>
        <taxon>Bacillariophyta</taxon>
        <taxon>Coscinodiscophyceae</taxon>
        <taxon>Chaetocerotophycidae</taxon>
        <taxon>Chaetocerotales</taxon>
        <taxon>Chaetocerotaceae</taxon>
        <taxon>Chaetoceros</taxon>
    </lineage>
</organism>
<accession>A0AAD3DCS6</accession>
<keyword evidence="8" id="KW-1185">Reference proteome</keyword>
<dbReference type="InterPro" id="IPR058584">
    <property type="entry name" value="IMB1_TNPO1-like_TPR"/>
</dbReference>
<dbReference type="GO" id="GO:0005737">
    <property type="term" value="C:cytoplasm"/>
    <property type="evidence" value="ECO:0007669"/>
    <property type="project" value="UniProtKB-SubCell"/>
</dbReference>
<proteinExistence type="predicted"/>
<comment type="subcellular location">
    <subcellularLocation>
        <location evidence="1">Cytoplasm</location>
    </subcellularLocation>
</comment>
<evidence type="ECO:0000313" key="7">
    <source>
        <dbReference type="EMBL" id="GFH62023.1"/>
    </source>
</evidence>
<protein>
    <recommendedName>
        <fullName evidence="6">Importin subunit beta-1/Transportin-1-like TPR repeats domain-containing protein</fullName>
    </recommendedName>
</protein>
<gene>
    <name evidence="7" type="ORF">CTEN210_18499</name>
</gene>
<dbReference type="AlphaFoldDB" id="A0AAD3DCS6"/>
<keyword evidence="5" id="KW-0653">Protein transport</keyword>